<gene>
    <name evidence="1" type="ORF">ESP62_002875</name>
</gene>
<organism evidence="1 2">
    <name type="scientific">Aeromicrobium fastidiosum</name>
    <dbReference type="NCBI Taxonomy" id="52699"/>
    <lineage>
        <taxon>Bacteria</taxon>
        <taxon>Bacillati</taxon>
        <taxon>Actinomycetota</taxon>
        <taxon>Actinomycetes</taxon>
        <taxon>Propionibacteriales</taxon>
        <taxon>Nocardioidaceae</taxon>
        <taxon>Aeromicrobium</taxon>
    </lineage>
</organism>
<dbReference type="Proteomes" id="UP001515100">
    <property type="component" value="Unassembled WGS sequence"/>
</dbReference>
<accession>A0A641AR49</accession>
<evidence type="ECO:0000313" key="2">
    <source>
        <dbReference type="Proteomes" id="UP001515100"/>
    </source>
</evidence>
<dbReference type="RefSeq" id="WP_129180365.1">
    <property type="nucleotide sequence ID" value="NZ_JAGIOG010000001.1"/>
</dbReference>
<sequence>MSKPSFVDSIVGWLREGYPQGVPPQDYVPLLALLRRRLTDDEVEAVVAMLVASGEVPVDSADIGTSITKITDALPSEDDIDRVREHLPAGL</sequence>
<proteinExistence type="predicted"/>
<dbReference type="OrthoDB" id="4350726at2"/>
<keyword evidence="2" id="KW-1185">Reference proteome</keyword>
<reference evidence="1" key="1">
    <citation type="submission" date="2019-09" db="EMBL/GenBank/DDBJ databases">
        <authorList>
            <person name="Li J."/>
        </authorList>
    </citation>
    <scope>NUCLEOTIDE SEQUENCE [LARGE SCALE GENOMIC DNA]</scope>
    <source>
        <strain evidence="1">NRBC 14897</strain>
    </source>
</reference>
<dbReference type="Gene3D" id="6.10.140.2080">
    <property type="match status" value="1"/>
</dbReference>
<dbReference type="Pfam" id="PF11829">
    <property type="entry name" value="DUF3349"/>
    <property type="match status" value="1"/>
</dbReference>
<protein>
    <submittedName>
        <fullName evidence="1">DUF3349 domain-containing protein</fullName>
    </submittedName>
</protein>
<dbReference type="Gene3D" id="1.10.10.2390">
    <property type="match status" value="1"/>
</dbReference>
<evidence type="ECO:0000313" key="1">
    <source>
        <dbReference type="EMBL" id="KAA1380162.1"/>
    </source>
</evidence>
<dbReference type="AlphaFoldDB" id="A0A641AR49"/>
<comment type="caution">
    <text evidence="1">The sequence shown here is derived from an EMBL/GenBank/DDBJ whole genome shotgun (WGS) entry which is preliminary data.</text>
</comment>
<name>A0A641AR49_9ACTN</name>
<dbReference type="EMBL" id="SDPP02000001">
    <property type="protein sequence ID" value="KAA1380162.1"/>
    <property type="molecule type" value="Genomic_DNA"/>
</dbReference>
<dbReference type="InterPro" id="IPR021784">
    <property type="entry name" value="DUF3349"/>
</dbReference>